<evidence type="ECO:0000313" key="3">
    <source>
        <dbReference type="Proteomes" id="UP000647017"/>
    </source>
</evidence>
<keyword evidence="3" id="KW-1185">Reference proteome</keyword>
<accession>A0ABQ4I013</accession>
<reference evidence="2 3" key="1">
    <citation type="submission" date="2021-01" db="EMBL/GenBank/DDBJ databases">
        <title>Whole genome shotgun sequence of Verrucosispora andamanensis NBRC 109075.</title>
        <authorList>
            <person name="Komaki H."/>
            <person name="Tamura T."/>
        </authorList>
    </citation>
    <scope>NUCLEOTIDE SEQUENCE [LARGE SCALE GENOMIC DNA]</scope>
    <source>
        <strain evidence="2 3">NBRC 109075</strain>
    </source>
</reference>
<dbReference type="InterPro" id="IPR005097">
    <property type="entry name" value="Sacchrp_dh_NADP-bd"/>
</dbReference>
<dbReference type="PANTHER" id="PTHR43781:SF1">
    <property type="entry name" value="SACCHAROPINE DEHYDROGENASE"/>
    <property type="match status" value="1"/>
</dbReference>
<dbReference type="PANTHER" id="PTHR43781">
    <property type="entry name" value="SACCHAROPINE DEHYDROGENASE"/>
    <property type="match status" value="1"/>
</dbReference>
<evidence type="ECO:0000259" key="1">
    <source>
        <dbReference type="Pfam" id="PF03435"/>
    </source>
</evidence>
<organism evidence="2 3">
    <name type="scientific">Micromonospora andamanensis</name>
    <dbReference type="NCBI Taxonomy" id="1287068"/>
    <lineage>
        <taxon>Bacteria</taxon>
        <taxon>Bacillati</taxon>
        <taxon>Actinomycetota</taxon>
        <taxon>Actinomycetes</taxon>
        <taxon>Micromonosporales</taxon>
        <taxon>Micromonosporaceae</taxon>
        <taxon>Micromonospora</taxon>
    </lineage>
</organism>
<dbReference type="Pfam" id="PF03435">
    <property type="entry name" value="Sacchrp_dh_NADP"/>
    <property type="match status" value="1"/>
</dbReference>
<feature type="domain" description="Saccharopine dehydrogenase NADP binding" evidence="1">
    <location>
        <begin position="7"/>
        <end position="103"/>
    </location>
</feature>
<dbReference type="EMBL" id="BOOZ01000026">
    <property type="protein sequence ID" value="GIJ11091.1"/>
    <property type="molecule type" value="Genomic_DNA"/>
</dbReference>
<dbReference type="Proteomes" id="UP000647017">
    <property type="component" value="Unassembled WGS sequence"/>
</dbReference>
<evidence type="ECO:0000313" key="2">
    <source>
        <dbReference type="EMBL" id="GIJ11091.1"/>
    </source>
</evidence>
<dbReference type="SUPFAM" id="SSF51735">
    <property type="entry name" value="NAD(P)-binding Rossmann-fold domains"/>
    <property type="match status" value="1"/>
</dbReference>
<dbReference type="Gene3D" id="3.40.50.720">
    <property type="entry name" value="NAD(P)-binding Rossmann-like Domain"/>
    <property type="match status" value="1"/>
</dbReference>
<sequence length="369" mass="38820">MTPRIGLLGGYGSVGAEVAERLRKHGVGELVIAGRDRAAGRRLITERLGGAGDFVTVDLGHDEELASFCARCTVVVNCAGPSRRILGRVATVARRNGAHYVDVGGDDPVHARLTAGSGWCAVLSAGMIPGLTGLLPRYLARGFDTVEQLTLYHGVRDSIGPAAAYDFVAGILAGDDVPSAAWRDGPRPGAARRQTELRLPHFPDPVTAQPYLSPEASRTATALGIRSGTWYSVFDGARLPVVLQQVPRTTSTQIRETAEKVRRAAEFDVLGRTPQVTLLCQLDGQLDGRQVTRSLIVRADRAAALVAAAAVPAITAVAANRVAPGVHFAADVLPPAEVVGFLAADPAVVQFSEHDSPLDDLVTPDEGAI</sequence>
<protein>
    <submittedName>
        <fullName evidence="2">Saccharopine dehydrogenase</fullName>
    </submittedName>
</protein>
<dbReference type="RefSeq" id="WP_204010521.1">
    <property type="nucleotide sequence ID" value="NZ_BOOZ01000026.1"/>
</dbReference>
<comment type="caution">
    <text evidence="2">The sequence shown here is derived from an EMBL/GenBank/DDBJ whole genome shotgun (WGS) entry which is preliminary data.</text>
</comment>
<dbReference type="InterPro" id="IPR036291">
    <property type="entry name" value="NAD(P)-bd_dom_sf"/>
</dbReference>
<proteinExistence type="predicted"/>
<name>A0ABQ4I013_9ACTN</name>
<gene>
    <name evidence="2" type="ORF">Van01_43050</name>
</gene>